<sequence length="208" mass="22762">MWWPSANDDKALGVVRTAMNRHNAEMARLRYSAITSADGYVNDENGSFDWAVPSDDLHAVVNAQQREIGTLLLGRRMYEVMRYWETAPGDVPGPGGEFARIWRDSDKVVYSRTMDGFFGARTTLETEFDPAAVGALKASSVRDLGIGGPTLAAEAFAAGLVDDIHLFAHPVIVGGGTRALPDGILMRLELVSTERIGDVVHTHHRVLR</sequence>
<comment type="caution">
    <text evidence="2">The sequence shown here is derived from an EMBL/GenBank/DDBJ whole genome shotgun (WGS) entry which is preliminary data.</text>
</comment>
<organism evidence="2 3">
    <name type="scientific">Ornithinibacter aureus</name>
    <dbReference type="NCBI Taxonomy" id="622664"/>
    <lineage>
        <taxon>Bacteria</taxon>
        <taxon>Bacillati</taxon>
        <taxon>Actinomycetota</taxon>
        <taxon>Actinomycetes</taxon>
        <taxon>Micrococcales</taxon>
        <taxon>Intrasporangiaceae</taxon>
        <taxon>Ornithinibacter</taxon>
    </lineage>
</organism>
<dbReference type="InterPro" id="IPR024072">
    <property type="entry name" value="DHFR-like_dom_sf"/>
</dbReference>
<dbReference type="PANTHER" id="PTHR38011:SF11">
    <property type="entry name" value="2,5-DIAMINO-6-RIBOSYLAMINO-4(3H)-PYRIMIDINONE 5'-PHOSPHATE REDUCTASE"/>
    <property type="match status" value="1"/>
</dbReference>
<dbReference type="Pfam" id="PF01872">
    <property type="entry name" value="RibD_C"/>
    <property type="match status" value="1"/>
</dbReference>
<accession>A0ABP8K9M6</accession>
<keyword evidence="3" id="KW-1185">Reference proteome</keyword>
<dbReference type="SUPFAM" id="SSF53597">
    <property type="entry name" value="Dihydrofolate reductase-like"/>
    <property type="match status" value="1"/>
</dbReference>
<feature type="domain" description="Bacterial bifunctional deaminase-reductase C-terminal" evidence="1">
    <location>
        <begin position="29"/>
        <end position="201"/>
    </location>
</feature>
<dbReference type="Gene3D" id="3.40.430.10">
    <property type="entry name" value="Dihydrofolate Reductase, subunit A"/>
    <property type="match status" value="1"/>
</dbReference>
<reference evidence="3" key="1">
    <citation type="journal article" date="2019" name="Int. J. Syst. Evol. Microbiol.">
        <title>The Global Catalogue of Microorganisms (GCM) 10K type strain sequencing project: providing services to taxonomists for standard genome sequencing and annotation.</title>
        <authorList>
            <consortium name="The Broad Institute Genomics Platform"/>
            <consortium name="The Broad Institute Genome Sequencing Center for Infectious Disease"/>
            <person name="Wu L."/>
            <person name="Ma J."/>
        </authorList>
    </citation>
    <scope>NUCLEOTIDE SEQUENCE [LARGE SCALE GENOMIC DNA]</scope>
    <source>
        <strain evidence="3">JCM 17738</strain>
    </source>
</reference>
<evidence type="ECO:0000313" key="2">
    <source>
        <dbReference type="EMBL" id="GAA4402871.1"/>
    </source>
</evidence>
<dbReference type="InterPro" id="IPR050765">
    <property type="entry name" value="Riboflavin_Biosynth_HTPR"/>
</dbReference>
<gene>
    <name evidence="2" type="ORF">GCM10023153_32340</name>
</gene>
<evidence type="ECO:0000313" key="3">
    <source>
        <dbReference type="Proteomes" id="UP001500390"/>
    </source>
</evidence>
<dbReference type="InterPro" id="IPR002734">
    <property type="entry name" value="RibDG_C"/>
</dbReference>
<dbReference type="PANTHER" id="PTHR38011">
    <property type="entry name" value="DIHYDROFOLATE REDUCTASE FAMILY PROTEIN (AFU_ORTHOLOGUE AFUA_8G06820)"/>
    <property type="match status" value="1"/>
</dbReference>
<dbReference type="EMBL" id="BAABFX010000048">
    <property type="protein sequence ID" value="GAA4402871.1"/>
    <property type="molecule type" value="Genomic_DNA"/>
</dbReference>
<proteinExistence type="predicted"/>
<evidence type="ECO:0000259" key="1">
    <source>
        <dbReference type="Pfam" id="PF01872"/>
    </source>
</evidence>
<name>A0ABP8K9M6_9MICO</name>
<dbReference type="Proteomes" id="UP001500390">
    <property type="component" value="Unassembled WGS sequence"/>
</dbReference>
<protein>
    <submittedName>
        <fullName evidence="2">Dihydrofolate reductase family protein</fullName>
    </submittedName>
</protein>